<evidence type="ECO:0000259" key="12">
    <source>
        <dbReference type="Pfam" id="PF04552"/>
    </source>
</evidence>
<feature type="compositionally biased region" description="Polar residues" evidence="11">
    <location>
        <begin position="60"/>
        <end position="74"/>
    </location>
</feature>
<keyword evidence="8 10" id="KW-0238">DNA-binding</keyword>
<keyword evidence="5 10" id="KW-0548">Nucleotidyltransferase</keyword>
<sequence length="504" mass="56312">MKQSLQLKLGQQLTMTPQLQQAIRLLQLSTLDLQAEIQEALDSNPMLEASEDDSLHADNPSESINTPQEQPANSKDNEREPSATANSESSAEGADGDWNESIPEDLPVDTSWDDVYQSGPTGTGLSAPDNEDSDYDSRGTSDESLHQHLMWQLNLTPMSERDEIIALSILDAIEDSGMLSQTAEEIHESLSKELDELELDEVLAVLHRLQQFDPPGVASQNLSECLLIQLNQLPKETPWLDDAKLIVKDHLPLLGSRDYKQLMRKTKLKEFQLRDAIVLIQTLNPRPGDSVCTGETEYVIPDVFVTKQDDRWTVNLNPDIAPKLRINDTYASMVKRADSSTDNSFLRDNLQEARWFIKSLQSRNETLLKVATCIVEKQRGFLDYGAEAMKPLVLHDVAEIVGMHESTISRVTTQKYMHTPQGIFELKYFFSSHVSTDSGGECSSTAIRAIIKKLVAAESQQKPLSDSKITTLLADQGIVVARRTIAKYRESLGIPASNERKRLV</sequence>
<dbReference type="EMBL" id="JAAONZ010000001">
    <property type="protein sequence ID" value="NHO64310.1"/>
    <property type="molecule type" value="Genomic_DNA"/>
</dbReference>
<dbReference type="GO" id="GO:0003677">
    <property type="term" value="F:DNA binding"/>
    <property type="evidence" value="ECO:0007669"/>
    <property type="project" value="UniProtKB-KW"/>
</dbReference>
<evidence type="ECO:0000256" key="7">
    <source>
        <dbReference type="ARBA" id="ARBA00023082"/>
    </source>
</evidence>
<dbReference type="InterPro" id="IPR038709">
    <property type="entry name" value="RpoN_core-bd_sf"/>
</dbReference>
<accession>A0A9E5MLP3</accession>
<organism evidence="14 15">
    <name type="scientific">Pseudomaricurvus hydrocarbonicus</name>
    <dbReference type="NCBI Taxonomy" id="1470433"/>
    <lineage>
        <taxon>Bacteria</taxon>
        <taxon>Pseudomonadati</taxon>
        <taxon>Pseudomonadota</taxon>
        <taxon>Gammaproteobacteria</taxon>
        <taxon>Cellvibrionales</taxon>
        <taxon>Cellvibrionaceae</taxon>
        <taxon>Pseudomaricurvus</taxon>
    </lineage>
</organism>
<feature type="region of interest" description="Disordered" evidence="11">
    <location>
        <begin position="49"/>
        <end position="141"/>
    </location>
</feature>
<comment type="caution">
    <text evidence="14">The sequence shown here is derived from an EMBL/GenBank/DDBJ whole genome shotgun (WGS) entry which is preliminary data.</text>
</comment>
<dbReference type="GO" id="GO:0016779">
    <property type="term" value="F:nucleotidyltransferase activity"/>
    <property type="evidence" value="ECO:0007669"/>
    <property type="project" value="UniProtKB-KW"/>
</dbReference>
<dbReference type="Proteomes" id="UP000787472">
    <property type="component" value="Unassembled WGS sequence"/>
</dbReference>
<evidence type="ECO:0000256" key="9">
    <source>
        <dbReference type="ARBA" id="ARBA00023163"/>
    </source>
</evidence>
<dbReference type="Gene3D" id="1.10.10.1330">
    <property type="entry name" value="RNA polymerase sigma-54 factor, core-binding domain"/>
    <property type="match status" value="1"/>
</dbReference>
<comment type="function">
    <text evidence="10">Sigma factors are initiation factors that promote the attachment of RNA polymerase to specific initiation sites and are then released.</text>
</comment>
<dbReference type="PRINTS" id="PR00045">
    <property type="entry name" value="SIGMA54FCT"/>
</dbReference>
<evidence type="ECO:0000256" key="5">
    <source>
        <dbReference type="ARBA" id="ARBA00022695"/>
    </source>
</evidence>
<keyword evidence="7 10" id="KW-0731">Sigma factor</keyword>
<feature type="compositionally biased region" description="Acidic residues" evidence="11">
    <location>
        <begin position="94"/>
        <end position="107"/>
    </location>
</feature>
<proteinExistence type="inferred from homology"/>
<dbReference type="GO" id="GO:0000428">
    <property type="term" value="C:DNA-directed RNA polymerase complex"/>
    <property type="evidence" value="ECO:0007669"/>
    <property type="project" value="UniProtKB-KW"/>
</dbReference>
<feature type="domain" description="RNA polymerase sigma factor 54 DNA-binding" evidence="12">
    <location>
        <begin position="344"/>
        <end position="502"/>
    </location>
</feature>
<keyword evidence="6 10" id="KW-0805">Transcription regulation</keyword>
<keyword evidence="15" id="KW-1185">Reference proteome</keyword>
<evidence type="ECO:0000256" key="2">
    <source>
        <dbReference type="ARBA" id="ARBA00019942"/>
    </source>
</evidence>
<comment type="similarity">
    <text evidence="1 10">Belongs to the sigma-54 factor family.</text>
</comment>
<dbReference type="InterPro" id="IPR007634">
    <property type="entry name" value="RNA_pol_sigma_54_DNA-bd"/>
</dbReference>
<dbReference type="InterPro" id="IPR007046">
    <property type="entry name" value="RNA_pol_sigma_54_core-bd"/>
</dbReference>
<dbReference type="FunFam" id="1.10.10.60:FF:000045">
    <property type="entry name" value="RNA polymerase sigma-54 factor"/>
    <property type="match status" value="1"/>
</dbReference>
<evidence type="ECO:0000256" key="11">
    <source>
        <dbReference type="SAM" id="MobiDB-lite"/>
    </source>
</evidence>
<dbReference type="GO" id="GO:0016987">
    <property type="term" value="F:sigma factor activity"/>
    <property type="evidence" value="ECO:0007669"/>
    <property type="project" value="UniProtKB-KW"/>
</dbReference>
<evidence type="ECO:0000313" key="15">
    <source>
        <dbReference type="Proteomes" id="UP000787472"/>
    </source>
</evidence>
<evidence type="ECO:0000256" key="3">
    <source>
        <dbReference type="ARBA" id="ARBA00022478"/>
    </source>
</evidence>
<dbReference type="Pfam" id="PF04963">
    <property type="entry name" value="Sigma54_CBD"/>
    <property type="match status" value="1"/>
</dbReference>
<dbReference type="NCBIfam" id="NF004595">
    <property type="entry name" value="PRK05932.1-2"/>
    <property type="match status" value="1"/>
</dbReference>
<dbReference type="PANTHER" id="PTHR32248">
    <property type="entry name" value="RNA POLYMERASE SIGMA-54 FACTOR"/>
    <property type="match status" value="1"/>
</dbReference>
<dbReference type="InterPro" id="IPR000394">
    <property type="entry name" value="RNA_pol_sigma_54"/>
</dbReference>
<protein>
    <recommendedName>
        <fullName evidence="2 10">RNA polymerase sigma-54 factor</fullName>
    </recommendedName>
</protein>
<dbReference type="PROSITE" id="PS50044">
    <property type="entry name" value="SIGMA54_3"/>
    <property type="match status" value="1"/>
</dbReference>
<evidence type="ECO:0000256" key="1">
    <source>
        <dbReference type="ARBA" id="ARBA00008798"/>
    </source>
</evidence>
<keyword evidence="9 10" id="KW-0804">Transcription</keyword>
<feature type="domain" description="RNA polymerase sigma factor 54 core-binding" evidence="13">
    <location>
        <begin position="136"/>
        <end position="330"/>
    </location>
</feature>
<dbReference type="PANTHER" id="PTHR32248:SF4">
    <property type="entry name" value="RNA POLYMERASE SIGMA-54 FACTOR"/>
    <property type="match status" value="1"/>
</dbReference>
<keyword evidence="4 10" id="KW-0808">Transferase</keyword>
<dbReference type="Gene3D" id="1.10.10.60">
    <property type="entry name" value="Homeodomain-like"/>
    <property type="match status" value="1"/>
</dbReference>
<dbReference type="AlphaFoldDB" id="A0A9E5MLP3"/>
<dbReference type="NCBIfam" id="NF009118">
    <property type="entry name" value="PRK12469.1"/>
    <property type="match status" value="1"/>
</dbReference>
<dbReference type="PROSITE" id="PS00718">
    <property type="entry name" value="SIGMA54_2"/>
    <property type="match status" value="1"/>
</dbReference>
<evidence type="ECO:0000256" key="4">
    <source>
        <dbReference type="ARBA" id="ARBA00022679"/>
    </source>
</evidence>
<dbReference type="PROSITE" id="PS00717">
    <property type="entry name" value="SIGMA54_1"/>
    <property type="match status" value="1"/>
</dbReference>
<dbReference type="GO" id="GO:0001216">
    <property type="term" value="F:DNA-binding transcription activator activity"/>
    <property type="evidence" value="ECO:0007669"/>
    <property type="project" value="InterPro"/>
</dbReference>
<dbReference type="Pfam" id="PF04552">
    <property type="entry name" value="Sigma54_DBD"/>
    <property type="match status" value="1"/>
</dbReference>
<evidence type="ECO:0000256" key="10">
    <source>
        <dbReference type="PIRNR" id="PIRNR000774"/>
    </source>
</evidence>
<name>A0A9E5MLP3_9GAMM</name>
<evidence type="ECO:0000256" key="6">
    <source>
        <dbReference type="ARBA" id="ARBA00023015"/>
    </source>
</evidence>
<reference evidence="14" key="1">
    <citation type="submission" date="2020-03" db="EMBL/GenBank/DDBJ databases">
        <authorList>
            <person name="Guo F."/>
        </authorList>
    </citation>
    <scope>NUCLEOTIDE SEQUENCE</scope>
    <source>
        <strain evidence="14">JCM 30134</strain>
    </source>
</reference>
<dbReference type="GO" id="GO:0006352">
    <property type="term" value="P:DNA-templated transcription initiation"/>
    <property type="evidence" value="ECO:0007669"/>
    <property type="project" value="InterPro"/>
</dbReference>
<dbReference type="Pfam" id="PF00309">
    <property type="entry name" value="Sigma54_AID"/>
    <property type="match status" value="1"/>
</dbReference>
<dbReference type="PIRSF" id="PIRSF000774">
    <property type="entry name" value="RpoN"/>
    <property type="match status" value="1"/>
</dbReference>
<evidence type="ECO:0000313" key="14">
    <source>
        <dbReference type="EMBL" id="NHO64310.1"/>
    </source>
</evidence>
<gene>
    <name evidence="14" type="ORF">G8770_01955</name>
</gene>
<dbReference type="RefSeq" id="WP_167181195.1">
    <property type="nucleotide sequence ID" value="NZ_JAAONZ010000001.1"/>
</dbReference>
<keyword evidence="3 10" id="KW-0240">DNA-directed RNA polymerase</keyword>
<dbReference type="NCBIfam" id="TIGR02395">
    <property type="entry name" value="rpoN_sigma"/>
    <property type="match status" value="1"/>
</dbReference>
<evidence type="ECO:0000259" key="13">
    <source>
        <dbReference type="Pfam" id="PF04963"/>
    </source>
</evidence>
<evidence type="ECO:0000256" key="8">
    <source>
        <dbReference type="ARBA" id="ARBA00023125"/>
    </source>
</evidence>